<protein>
    <submittedName>
        <fullName evidence="2">Unannotated protein</fullName>
    </submittedName>
</protein>
<gene>
    <name evidence="2" type="ORF">UFOPK1874_00568</name>
</gene>
<proteinExistence type="predicted"/>
<name>A0A6J6HJB5_9ZZZZ</name>
<feature type="region of interest" description="Disordered" evidence="1">
    <location>
        <begin position="60"/>
        <end position="102"/>
    </location>
</feature>
<reference evidence="2" key="1">
    <citation type="submission" date="2020-05" db="EMBL/GenBank/DDBJ databases">
        <authorList>
            <person name="Chiriac C."/>
            <person name="Salcher M."/>
            <person name="Ghai R."/>
            <person name="Kavagutti S V."/>
        </authorList>
    </citation>
    <scope>NUCLEOTIDE SEQUENCE</scope>
</reference>
<accession>A0A6J6HJB5</accession>
<dbReference type="EMBL" id="CAEZUX010000048">
    <property type="protein sequence ID" value="CAB4613337.1"/>
    <property type="molecule type" value="Genomic_DNA"/>
</dbReference>
<dbReference type="AlphaFoldDB" id="A0A6J6HJB5"/>
<evidence type="ECO:0000256" key="1">
    <source>
        <dbReference type="SAM" id="MobiDB-lite"/>
    </source>
</evidence>
<organism evidence="2">
    <name type="scientific">freshwater metagenome</name>
    <dbReference type="NCBI Taxonomy" id="449393"/>
    <lineage>
        <taxon>unclassified sequences</taxon>
        <taxon>metagenomes</taxon>
        <taxon>ecological metagenomes</taxon>
    </lineage>
</organism>
<evidence type="ECO:0000313" key="2">
    <source>
        <dbReference type="EMBL" id="CAB4613337.1"/>
    </source>
</evidence>
<sequence length="102" mass="11830">MSQRHRNQDLAPAARADLRAHAHNERHRVNSELHLVVEAVQHGTDALDVIEPGMAWKPVHHHDPEVGKAKSRRQPLKHWKTKDWKRRKSVRRARAQAWSALA</sequence>
<feature type="compositionally biased region" description="Basic residues" evidence="1">
    <location>
        <begin position="69"/>
        <end position="94"/>
    </location>
</feature>